<dbReference type="SMART" id="SM00477">
    <property type="entry name" value="NUC"/>
    <property type="match status" value="1"/>
</dbReference>
<dbReference type="Gene3D" id="3.30.1360.180">
    <property type="match status" value="1"/>
</dbReference>
<dbReference type="InterPro" id="IPR001604">
    <property type="entry name" value="Endo_G_ENPP1-like_dom"/>
</dbReference>
<dbReference type="SUPFAM" id="SSF54060">
    <property type="entry name" value="His-Me finger endonucleases"/>
    <property type="match status" value="1"/>
</dbReference>
<feature type="domain" description="DNA/RNA non-specific endonuclease/pyrophosphatase/phosphodiesterase" evidence="6">
    <location>
        <begin position="584"/>
        <end position="823"/>
    </location>
</feature>
<dbReference type="Gene3D" id="3.40.570.10">
    <property type="entry name" value="Extracellular Endonuclease, subunit A"/>
    <property type="match status" value="1"/>
</dbReference>
<keyword evidence="4" id="KW-1133">Transmembrane helix</keyword>
<dbReference type="GO" id="GO:0003676">
    <property type="term" value="F:nucleic acid binding"/>
    <property type="evidence" value="ECO:0007669"/>
    <property type="project" value="InterPro"/>
</dbReference>
<reference evidence="7 8" key="1">
    <citation type="submission" date="2018-04" db="EMBL/GenBank/DDBJ databases">
        <authorList>
            <person name="Zhang X."/>
            <person name="Yuan J."/>
            <person name="Li F."/>
            <person name="Xiang J."/>
        </authorList>
    </citation>
    <scope>NUCLEOTIDE SEQUENCE [LARGE SCALE GENOMIC DNA]</scope>
    <source>
        <tissue evidence="7">Muscle</tissue>
    </source>
</reference>
<evidence type="ECO:0000256" key="3">
    <source>
        <dbReference type="SAM" id="MobiDB-lite"/>
    </source>
</evidence>
<reference evidence="7 8" key="2">
    <citation type="submission" date="2019-01" db="EMBL/GenBank/DDBJ databases">
        <title>The decoding of complex shrimp genome reveals the adaptation for benthos swimmer, frequently molting mechanism and breeding impact on genome.</title>
        <authorList>
            <person name="Sun Y."/>
            <person name="Gao Y."/>
            <person name="Yu Y."/>
        </authorList>
    </citation>
    <scope>NUCLEOTIDE SEQUENCE [LARGE SCALE GENOMIC DNA]</scope>
    <source>
        <tissue evidence="7">Muscle</tissue>
    </source>
</reference>
<dbReference type="InterPro" id="IPR020821">
    <property type="entry name" value="ENPP1-3/EXOG-like_nuc-like"/>
</dbReference>
<dbReference type="PANTHER" id="PTHR10151:SF114">
    <property type="entry name" value="ECTONUCLEOTIDE PYROPHOSPHATASE_PHOSPHODIESTERASE C27A7.3"/>
    <property type="match status" value="1"/>
</dbReference>
<dbReference type="EMBL" id="QCYY01001339">
    <property type="protein sequence ID" value="ROT78757.1"/>
    <property type="molecule type" value="Genomic_DNA"/>
</dbReference>
<dbReference type="OrthoDB" id="415411at2759"/>
<dbReference type="CDD" id="cd16018">
    <property type="entry name" value="Enpp"/>
    <property type="match status" value="1"/>
</dbReference>
<gene>
    <name evidence="7" type="ORF">C7M84_002523</name>
</gene>
<dbReference type="Gene3D" id="3.40.720.10">
    <property type="entry name" value="Alkaline Phosphatase, subunit A"/>
    <property type="match status" value="1"/>
</dbReference>
<evidence type="ECO:0000259" key="5">
    <source>
        <dbReference type="SMART" id="SM00477"/>
    </source>
</evidence>
<dbReference type="InterPro" id="IPR002591">
    <property type="entry name" value="Phosphodiest/P_Trfase"/>
</dbReference>
<dbReference type="InterPro" id="IPR044925">
    <property type="entry name" value="His-Me_finger_sf"/>
</dbReference>
<dbReference type="Pfam" id="PF01663">
    <property type="entry name" value="Phosphodiest"/>
    <property type="match status" value="1"/>
</dbReference>
<evidence type="ECO:0000256" key="4">
    <source>
        <dbReference type="SAM" id="Phobius"/>
    </source>
</evidence>
<dbReference type="Proteomes" id="UP000283509">
    <property type="component" value="Unassembled WGS sequence"/>
</dbReference>
<dbReference type="STRING" id="6689.A0A423TQL2"/>
<organism evidence="7 8">
    <name type="scientific">Penaeus vannamei</name>
    <name type="common">Whiteleg shrimp</name>
    <name type="synonym">Litopenaeus vannamei</name>
    <dbReference type="NCBI Taxonomy" id="6689"/>
    <lineage>
        <taxon>Eukaryota</taxon>
        <taxon>Metazoa</taxon>
        <taxon>Ecdysozoa</taxon>
        <taxon>Arthropoda</taxon>
        <taxon>Crustacea</taxon>
        <taxon>Multicrustacea</taxon>
        <taxon>Malacostraca</taxon>
        <taxon>Eumalacostraca</taxon>
        <taxon>Eucarida</taxon>
        <taxon>Decapoda</taxon>
        <taxon>Dendrobranchiata</taxon>
        <taxon>Penaeoidea</taxon>
        <taxon>Penaeidae</taxon>
        <taxon>Penaeus</taxon>
    </lineage>
</organism>
<accession>A0A423TQL2</accession>
<dbReference type="AlphaFoldDB" id="A0A423TQL2"/>
<dbReference type="InterPro" id="IPR017850">
    <property type="entry name" value="Alkaline_phosphatase_core_sf"/>
</dbReference>
<evidence type="ECO:0000256" key="1">
    <source>
        <dbReference type="ARBA" id="ARBA00022801"/>
    </source>
</evidence>
<evidence type="ECO:0000256" key="2">
    <source>
        <dbReference type="ARBA" id="ARBA00023180"/>
    </source>
</evidence>
<sequence length="867" mass="97737">MAGFKECRLASPNVPYTKKWRVLLAVLLGVTMIGICLLGFYASTKARTREHVKDEIQAAINKTTTPPPRSDVLWRHDIFSCLSATNSTCPEGYNPVPLLVIGIDGLHPDFVTPDVTPVLSYMKSCGVTADSMVPVYPTTTFPNFYSIGTGLYPESHGIVGNKMHDPNTKKEFEATRFSPDWWLGEPIWNTVTKQGKDAAVYYWPGSDVFIDGTYASNFYQYRKTEPIDVRTKQVLNWLSSSSDERPHIVMVYFEKPMSAIQEFGPFSEEAKHSLSLVDKEIDKLMIALHNIGLAHCLNILVVSDHGAASASCSSSFYLESFVPNITAKAHVFTGAVGRLRAVSGDRAVEDEILKASQCKNPRVRVLPKSLLPRRYHYANNPRIEEVILDTKPDTRVVTDSTNYCKKGEHGFNNLEPRMQATFIGFGPDLKVNYTARSFRNVELYNLMSHLVKVEPRSNNGTMGSLDHFLRQLPQRSPLDTHKDLLEEEVLPLAERRKVPENATDETCVCNYVEPVEPEIDYVSANISSNSTNNATETEDYDDTASTVSEELKVNLFHQQNFHNPWGFVGYSNADKLEGKMKVLLHTDYVIGLQEQINLGLWVSFTINKTIVTENEDSEKPGSTEVNQEETERPPPCWQADQRLERLPEDQCDNVLNRQAYEDKEITLMQLYPEELETQELLAAEGHLLSNMAPMRAGYLKGAYKAIVEAIRWWAAIKGGINVVLGPVFDYDLDGRKDNMADVMKTVIPLVPSDYYLVITSCNGSPVVNCPVEQLDVLPFVFPNSDVQDNCFMSDMEYLQYHLTTVKDIELLTGLRFFRNVYIRDRVMLQTVQATAVWDLPAERASTRKVNNRIGKSDNIPVEEGNTE</sequence>
<comment type="caution">
    <text evidence="7">The sequence shown here is derived from an EMBL/GenBank/DDBJ whole genome shotgun (WGS) entry which is preliminary data.</text>
</comment>
<dbReference type="GO" id="GO:0046872">
    <property type="term" value="F:metal ion binding"/>
    <property type="evidence" value="ECO:0007669"/>
    <property type="project" value="InterPro"/>
</dbReference>
<feature type="domain" description="ENPP1-3/EXOG-like endonuclease/phosphodiesterase" evidence="5">
    <location>
        <begin position="585"/>
        <end position="823"/>
    </location>
</feature>
<protein>
    <submittedName>
        <fullName evidence="7">Putative ectonucleotide pyrophosphatase/phosphodiesterase family member 3-like</fullName>
    </submittedName>
</protein>
<keyword evidence="4" id="KW-0472">Membrane</keyword>
<keyword evidence="8" id="KW-1185">Reference proteome</keyword>
<dbReference type="InterPro" id="IPR044929">
    <property type="entry name" value="DNA/RNA_non-sp_Endonuclease_sf"/>
</dbReference>
<dbReference type="SMART" id="SM00892">
    <property type="entry name" value="Endonuclease_NS"/>
    <property type="match status" value="1"/>
</dbReference>
<feature type="transmembrane region" description="Helical" evidence="4">
    <location>
        <begin position="20"/>
        <end position="42"/>
    </location>
</feature>
<evidence type="ECO:0000313" key="7">
    <source>
        <dbReference type="EMBL" id="ROT78757.1"/>
    </source>
</evidence>
<name>A0A423TQL2_PENVA</name>
<keyword evidence="4" id="KW-0812">Transmembrane</keyword>
<dbReference type="GO" id="GO:0016787">
    <property type="term" value="F:hydrolase activity"/>
    <property type="evidence" value="ECO:0007669"/>
    <property type="project" value="UniProtKB-KW"/>
</dbReference>
<proteinExistence type="predicted"/>
<dbReference type="SUPFAM" id="SSF53649">
    <property type="entry name" value="Alkaline phosphatase-like"/>
    <property type="match status" value="1"/>
</dbReference>
<dbReference type="PANTHER" id="PTHR10151">
    <property type="entry name" value="ECTONUCLEOTIDE PYROPHOSPHATASE/PHOSPHODIESTERASE"/>
    <property type="match status" value="1"/>
</dbReference>
<keyword evidence="2" id="KW-0325">Glycoprotein</keyword>
<evidence type="ECO:0000259" key="6">
    <source>
        <dbReference type="SMART" id="SM00892"/>
    </source>
</evidence>
<feature type="region of interest" description="Disordered" evidence="3">
    <location>
        <begin position="614"/>
        <end position="635"/>
    </location>
</feature>
<keyword evidence="1" id="KW-0378">Hydrolase</keyword>
<evidence type="ECO:0000313" key="8">
    <source>
        <dbReference type="Proteomes" id="UP000283509"/>
    </source>
</evidence>